<dbReference type="Proteomes" id="UP001457282">
    <property type="component" value="Unassembled WGS sequence"/>
</dbReference>
<keyword evidence="2" id="KW-1185">Reference proteome</keyword>
<gene>
    <name evidence="1" type="ORF">M0R45_019295</name>
</gene>
<accession>A0AAW1X6D0</accession>
<name>A0AAW1X6D0_RUBAR</name>
<dbReference type="EMBL" id="JBEDUW010000004">
    <property type="protein sequence ID" value="KAK9932044.1"/>
    <property type="molecule type" value="Genomic_DNA"/>
</dbReference>
<sequence length="100" mass="10862">MEALHLSSPYSAILQSKQWKSFSQGTQNVSTCHPTNPLFITATLSRPMAEISAEASSSARIPHLLIPSTLTNRVSSSSLQYEPGSLGQYQTVQLQIEIAT</sequence>
<organism evidence="1 2">
    <name type="scientific">Rubus argutus</name>
    <name type="common">Southern blackberry</name>
    <dbReference type="NCBI Taxonomy" id="59490"/>
    <lineage>
        <taxon>Eukaryota</taxon>
        <taxon>Viridiplantae</taxon>
        <taxon>Streptophyta</taxon>
        <taxon>Embryophyta</taxon>
        <taxon>Tracheophyta</taxon>
        <taxon>Spermatophyta</taxon>
        <taxon>Magnoliopsida</taxon>
        <taxon>eudicotyledons</taxon>
        <taxon>Gunneridae</taxon>
        <taxon>Pentapetalae</taxon>
        <taxon>rosids</taxon>
        <taxon>fabids</taxon>
        <taxon>Rosales</taxon>
        <taxon>Rosaceae</taxon>
        <taxon>Rosoideae</taxon>
        <taxon>Rosoideae incertae sedis</taxon>
        <taxon>Rubus</taxon>
    </lineage>
</organism>
<protein>
    <submittedName>
        <fullName evidence="1">Uncharacterized protein</fullName>
    </submittedName>
</protein>
<evidence type="ECO:0000313" key="2">
    <source>
        <dbReference type="Proteomes" id="UP001457282"/>
    </source>
</evidence>
<dbReference type="AlphaFoldDB" id="A0AAW1X6D0"/>
<proteinExistence type="predicted"/>
<reference evidence="1 2" key="1">
    <citation type="journal article" date="2023" name="G3 (Bethesda)">
        <title>A chromosome-length genome assembly and annotation of blackberry (Rubus argutus, cv. 'Hillquist').</title>
        <authorList>
            <person name="Bruna T."/>
            <person name="Aryal R."/>
            <person name="Dudchenko O."/>
            <person name="Sargent D.J."/>
            <person name="Mead D."/>
            <person name="Buti M."/>
            <person name="Cavallini A."/>
            <person name="Hytonen T."/>
            <person name="Andres J."/>
            <person name="Pham M."/>
            <person name="Weisz D."/>
            <person name="Mascagni F."/>
            <person name="Usai G."/>
            <person name="Natali L."/>
            <person name="Bassil N."/>
            <person name="Fernandez G.E."/>
            <person name="Lomsadze A."/>
            <person name="Armour M."/>
            <person name="Olukolu B."/>
            <person name="Poorten T."/>
            <person name="Britton C."/>
            <person name="Davik J."/>
            <person name="Ashrafi H."/>
            <person name="Aiden E.L."/>
            <person name="Borodovsky M."/>
            <person name="Worthington M."/>
        </authorList>
    </citation>
    <scope>NUCLEOTIDE SEQUENCE [LARGE SCALE GENOMIC DNA]</scope>
    <source>
        <strain evidence="1">PI 553951</strain>
    </source>
</reference>
<evidence type="ECO:0000313" key="1">
    <source>
        <dbReference type="EMBL" id="KAK9932044.1"/>
    </source>
</evidence>
<comment type="caution">
    <text evidence="1">The sequence shown here is derived from an EMBL/GenBank/DDBJ whole genome shotgun (WGS) entry which is preliminary data.</text>
</comment>